<keyword evidence="3" id="KW-0804">Transcription</keyword>
<reference evidence="6" key="1">
    <citation type="submission" date="2013-08" db="EMBL/GenBank/DDBJ databases">
        <title>Intrasporangium oryzae NRRL B-24470.</title>
        <authorList>
            <person name="Liu H."/>
            <person name="Wang G."/>
        </authorList>
    </citation>
    <scope>NUCLEOTIDE SEQUENCE [LARGE SCALE GENOMIC DNA]</scope>
    <source>
        <strain evidence="6">Q5-1</strain>
    </source>
</reference>
<evidence type="ECO:0000313" key="6">
    <source>
        <dbReference type="Proteomes" id="UP000019494"/>
    </source>
</evidence>
<dbReference type="GO" id="GO:0003677">
    <property type="term" value="F:DNA binding"/>
    <property type="evidence" value="ECO:0007669"/>
    <property type="project" value="UniProtKB-KW"/>
</dbReference>
<dbReference type="InterPro" id="IPR052362">
    <property type="entry name" value="HTH-GbsR_regulator"/>
</dbReference>
<protein>
    <submittedName>
        <fullName evidence="5">MarR family transcriptional regulator</fullName>
    </submittedName>
</protein>
<evidence type="ECO:0000256" key="2">
    <source>
        <dbReference type="ARBA" id="ARBA00023125"/>
    </source>
</evidence>
<dbReference type="Pfam" id="PF12802">
    <property type="entry name" value="MarR_2"/>
    <property type="match status" value="1"/>
</dbReference>
<organism evidence="5 6">
    <name type="scientific">Intrasporangium chromatireducens Q5-1</name>
    <dbReference type="NCBI Taxonomy" id="584657"/>
    <lineage>
        <taxon>Bacteria</taxon>
        <taxon>Bacillati</taxon>
        <taxon>Actinomycetota</taxon>
        <taxon>Actinomycetes</taxon>
        <taxon>Micrococcales</taxon>
        <taxon>Intrasporangiaceae</taxon>
        <taxon>Intrasporangium</taxon>
    </lineage>
</organism>
<dbReference type="Proteomes" id="UP000019494">
    <property type="component" value="Unassembled WGS sequence"/>
</dbReference>
<dbReference type="InterPro" id="IPR000835">
    <property type="entry name" value="HTH_MarR-typ"/>
</dbReference>
<evidence type="ECO:0000259" key="4">
    <source>
        <dbReference type="Pfam" id="PF12802"/>
    </source>
</evidence>
<dbReference type="PANTHER" id="PTHR38465:SF2">
    <property type="entry name" value="HTH-TYPE TRANSCRIPTIONAL REGULATOR MMPR5"/>
    <property type="match status" value="1"/>
</dbReference>
<evidence type="ECO:0000313" key="5">
    <source>
        <dbReference type="EMBL" id="EWT06503.1"/>
    </source>
</evidence>
<dbReference type="RefSeq" id="WP_051518323.1">
    <property type="nucleotide sequence ID" value="NZ_AWQS01000044.1"/>
</dbReference>
<evidence type="ECO:0000256" key="3">
    <source>
        <dbReference type="ARBA" id="ARBA00023163"/>
    </source>
</evidence>
<comment type="caution">
    <text evidence="5">The sequence shown here is derived from an EMBL/GenBank/DDBJ whole genome shotgun (WGS) entry which is preliminary data.</text>
</comment>
<dbReference type="SUPFAM" id="SSF46785">
    <property type="entry name" value="Winged helix' DNA-binding domain"/>
    <property type="match status" value="1"/>
</dbReference>
<keyword evidence="6" id="KW-1185">Reference proteome</keyword>
<feature type="domain" description="HTH marR-type" evidence="4">
    <location>
        <begin position="27"/>
        <end position="84"/>
    </location>
</feature>
<proteinExistence type="predicted"/>
<dbReference type="OrthoDB" id="67158at2"/>
<dbReference type="InterPro" id="IPR036390">
    <property type="entry name" value="WH_DNA-bd_sf"/>
</dbReference>
<keyword evidence="1" id="KW-0805">Transcription regulation</keyword>
<dbReference type="InterPro" id="IPR036388">
    <property type="entry name" value="WH-like_DNA-bd_sf"/>
</dbReference>
<dbReference type="AlphaFoldDB" id="W9GNY2"/>
<gene>
    <name evidence="5" type="ORF">N864_20700</name>
</gene>
<dbReference type="Gene3D" id="1.10.10.10">
    <property type="entry name" value="Winged helix-like DNA-binding domain superfamily/Winged helix DNA-binding domain"/>
    <property type="match status" value="1"/>
</dbReference>
<sequence>MTAMRDDDAALDFVEELGLLVESEGWMPRIAGRALGWLLLAAEPQCQADLCEALQASGGAISSATRLLISKGLVQKVTRPGDRRTYMKVPPNAWRVMEEDGLQTVRRYRGVADRARAALPKSNATGKANLARMSEYFGIVEDRMQAVLERLDTIE</sequence>
<dbReference type="GO" id="GO:0003700">
    <property type="term" value="F:DNA-binding transcription factor activity"/>
    <property type="evidence" value="ECO:0007669"/>
    <property type="project" value="InterPro"/>
</dbReference>
<accession>W9GNY2</accession>
<keyword evidence="2" id="KW-0238">DNA-binding</keyword>
<dbReference type="PANTHER" id="PTHR38465">
    <property type="entry name" value="HTH-TYPE TRANSCRIPTIONAL REGULATOR MJ1563-RELATED"/>
    <property type="match status" value="1"/>
</dbReference>
<name>W9GNY2_9MICO</name>
<dbReference type="EMBL" id="AWQS01000044">
    <property type="protein sequence ID" value="EWT06503.1"/>
    <property type="molecule type" value="Genomic_DNA"/>
</dbReference>
<evidence type="ECO:0000256" key="1">
    <source>
        <dbReference type="ARBA" id="ARBA00023015"/>
    </source>
</evidence>